<dbReference type="GO" id="GO:0000976">
    <property type="term" value="F:transcription cis-regulatory region binding"/>
    <property type="evidence" value="ECO:0007669"/>
    <property type="project" value="TreeGrafter"/>
</dbReference>
<dbReference type="InterPro" id="IPR050109">
    <property type="entry name" value="HTH-type_TetR-like_transc_reg"/>
</dbReference>
<evidence type="ECO:0000259" key="6">
    <source>
        <dbReference type="PROSITE" id="PS50977"/>
    </source>
</evidence>
<feature type="compositionally biased region" description="Gly residues" evidence="5">
    <location>
        <begin position="80"/>
        <end position="97"/>
    </location>
</feature>
<dbReference type="PRINTS" id="PR00455">
    <property type="entry name" value="HTHTETR"/>
</dbReference>
<feature type="region of interest" description="Disordered" evidence="5">
    <location>
        <begin position="79"/>
        <end position="114"/>
    </location>
</feature>
<dbReference type="Pfam" id="PF00440">
    <property type="entry name" value="TetR_N"/>
    <property type="match status" value="1"/>
</dbReference>
<protein>
    <submittedName>
        <fullName evidence="7">TetR family transcriptional regulator</fullName>
    </submittedName>
</protein>
<evidence type="ECO:0000256" key="4">
    <source>
        <dbReference type="PROSITE-ProRule" id="PRU00335"/>
    </source>
</evidence>
<proteinExistence type="predicted"/>
<dbReference type="GO" id="GO:0003700">
    <property type="term" value="F:DNA-binding transcription factor activity"/>
    <property type="evidence" value="ECO:0007669"/>
    <property type="project" value="TreeGrafter"/>
</dbReference>
<keyword evidence="2 4" id="KW-0238">DNA-binding</keyword>
<dbReference type="SUPFAM" id="SSF48498">
    <property type="entry name" value="Tetracyclin repressor-like, C-terminal domain"/>
    <property type="match status" value="1"/>
</dbReference>
<evidence type="ECO:0000313" key="7">
    <source>
        <dbReference type="EMBL" id="PSK85032.1"/>
    </source>
</evidence>
<gene>
    <name evidence="7" type="ORF">CLV63_13831</name>
</gene>
<dbReference type="EMBL" id="PYGA01000038">
    <property type="protein sequence ID" value="PSK85032.1"/>
    <property type="molecule type" value="Genomic_DNA"/>
</dbReference>
<evidence type="ECO:0000256" key="5">
    <source>
        <dbReference type="SAM" id="MobiDB-lite"/>
    </source>
</evidence>
<keyword evidence="1" id="KW-0805">Transcription regulation</keyword>
<dbReference type="PANTHER" id="PTHR30055:SF151">
    <property type="entry name" value="TRANSCRIPTIONAL REGULATORY PROTEIN"/>
    <property type="match status" value="1"/>
</dbReference>
<dbReference type="Pfam" id="PF02909">
    <property type="entry name" value="TetR_C_1"/>
    <property type="match status" value="1"/>
</dbReference>
<dbReference type="SUPFAM" id="SSF46689">
    <property type="entry name" value="Homeodomain-like"/>
    <property type="match status" value="1"/>
</dbReference>
<feature type="DNA-binding region" description="H-T-H motif" evidence="4">
    <location>
        <begin position="42"/>
        <end position="61"/>
    </location>
</feature>
<evidence type="ECO:0000313" key="8">
    <source>
        <dbReference type="Proteomes" id="UP000240542"/>
    </source>
</evidence>
<dbReference type="Gene3D" id="1.10.357.10">
    <property type="entry name" value="Tetracycline Repressor, domain 2"/>
    <property type="match status" value="1"/>
</dbReference>
<dbReference type="PROSITE" id="PS50977">
    <property type="entry name" value="HTH_TETR_2"/>
    <property type="match status" value="1"/>
</dbReference>
<dbReference type="InterPro" id="IPR009057">
    <property type="entry name" value="Homeodomain-like_sf"/>
</dbReference>
<accession>A0A2P8CJB4</accession>
<sequence>MADPERSTELLWGVGSRRGLSLDSIVRAAVELADAEGLAAVSMRRLADRLGFTTMALYRHIPGKSELLALMCDAVHGENHGGGPAEPGTEDGTGPGTEDGAVPGAGPDGEGGGWRDALAAWAREAMALHRRHAWLAESDDARQVPGPNIVARYDRGLGIVAATGLAPAQVVASVDLVGGFVDSTARQAAAAARAEARSGVSHEEWWGGRDSLYAHLDRYPALTRLYRESAYDAPLDPFEFGLQRVLDGVAALIRDESEDEKGCAVCGAPVESGPAGRPRDYCSRACRQRAYRMRKGRHG</sequence>
<name>A0A2P8CJB4_9ACTN</name>
<keyword evidence="8" id="KW-1185">Reference proteome</keyword>
<feature type="domain" description="HTH tetR-type" evidence="6">
    <location>
        <begin position="19"/>
        <end position="79"/>
    </location>
</feature>
<dbReference type="InterPro" id="IPR004111">
    <property type="entry name" value="Repressor_TetR_C"/>
</dbReference>
<evidence type="ECO:0000256" key="1">
    <source>
        <dbReference type="ARBA" id="ARBA00023015"/>
    </source>
</evidence>
<dbReference type="Proteomes" id="UP000240542">
    <property type="component" value="Unassembled WGS sequence"/>
</dbReference>
<evidence type="ECO:0000256" key="2">
    <source>
        <dbReference type="ARBA" id="ARBA00023125"/>
    </source>
</evidence>
<dbReference type="InterPro" id="IPR036271">
    <property type="entry name" value="Tet_transcr_reg_TetR-rel_C_sf"/>
</dbReference>
<dbReference type="RefSeq" id="WP_106586888.1">
    <property type="nucleotide sequence ID" value="NZ_PYGA01000038.1"/>
</dbReference>
<dbReference type="InterPro" id="IPR001647">
    <property type="entry name" value="HTH_TetR"/>
</dbReference>
<keyword evidence="3" id="KW-0804">Transcription</keyword>
<dbReference type="PANTHER" id="PTHR30055">
    <property type="entry name" value="HTH-TYPE TRANSCRIPTIONAL REGULATOR RUTR"/>
    <property type="match status" value="1"/>
</dbReference>
<reference evidence="7 8" key="1">
    <citation type="submission" date="2018-03" db="EMBL/GenBank/DDBJ databases">
        <title>Genomic Encyclopedia of Archaeal and Bacterial Type Strains, Phase II (KMG-II): from individual species to whole genera.</title>
        <authorList>
            <person name="Goeker M."/>
        </authorList>
    </citation>
    <scope>NUCLEOTIDE SEQUENCE [LARGE SCALE GENOMIC DNA]</scope>
    <source>
        <strain evidence="7 8">DSM 45312</strain>
    </source>
</reference>
<dbReference type="OrthoDB" id="4540879at2"/>
<dbReference type="GO" id="GO:0045892">
    <property type="term" value="P:negative regulation of DNA-templated transcription"/>
    <property type="evidence" value="ECO:0007669"/>
    <property type="project" value="InterPro"/>
</dbReference>
<organism evidence="7 8">
    <name type="scientific">Murinocardiopsis flavida</name>
    <dbReference type="NCBI Taxonomy" id="645275"/>
    <lineage>
        <taxon>Bacteria</taxon>
        <taxon>Bacillati</taxon>
        <taxon>Actinomycetota</taxon>
        <taxon>Actinomycetes</taxon>
        <taxon>Streptosporangiales</taxon>
        <taxon>Nocardiopsidaceae</taxon>
        <taxon>Murinocardiopsis</taxon>
    </lineage>
</organism>
<dbReference type="AlphaFoldDB" id="A0A2P8CJB4"/>
<comment type="caution">
    <text evidence="7">The sequence shown here is derived from an EMBL/GenBank/DDBJ whole genome shotgun (WGS) entry which is preliminary data.</text>
</comment>
<evidence type="ECO:0000256" key="3">
    <source>
        <dbReference type="ARBA" id="ARBA00023163"/>
    </source>
</evidence>
<dbReference type="Gene3D" id="1.10.10.60">
    <property type="entry name" value="Homeodomain-like"/>
    <property type="match status" value="1"/>
</dbReference>